<gene>
    <name evidence="1" type="ORF">POL72_21690</name>
</gene>
<accession>A0ABT5C1T0</accession>
<protein>
    <submittedName>
        <fullName evidence="1">Uncharacterized protein</fullName>
    </submittedName>
</protein>
<dbReference type="RefSeq" id="WP_272097412.1">
    <property type="nucleotide sequence ID" value="NZ_JAQNDK010000002.1"/>
</dbReference>
<evidence type="ECO:0000313" key="1">
    <source>
        <dbReference type="EMBL" id="MDC0680371.1"/>
    </source>
</evidence>
<name>A0ABT5C1T0_9BACT</name>
<keyword evidence="2" id="KW-1185">Reference proteome</keyword>
<sequence length="81" mass="8435">MKAPDCSEAAPTAAELRARLFALPGEVRALRLALARGELAPELADAQGRLLDAEGQAIAAALRCCSPPGRLADELLRALEA</sequence>
<comment type="caution">
    <text evidence="1">The sequence shown here is derived from an EMBL/GenBank/DDBJ whole genome shotgun (WGS) entry which is preliminary data.</text>
</comment>
<organism evidence="1 2">
    <name type="scientific">Sorangium atrum</name>
    <dbReference type="NCBI Taxonomy" id="2995308"/>
    <lineage>
        <taxon>Bacteria</taxon>
        <taxon>Pseudomonadati</taxon>
        <taxon>Myxococcota</taxon>
        <taxon>Polyangia</taxon>
        <taxon>Polyangiales</taxon>
        <taxon>Polyangiaceae</taxon>
        <taxon>Sorangium</taxon>
    </lineage>
</organism>
<proteinExistence type="predicted"/>
<dbReference type="EMBL" id="JAQNDK010000002">
    <property type="protein sequence ID" value="MDC0680371.1"/>
    <property type="molecule type" value="Genomic_DNA"/>
</dbReference>
<evidence type="ECO:0000313" key="2">
    <source>
        <dbReference type="Proteomes" id="UP001217485"/>
    </source>
</evidence>
<dbReference type="Proteomes" id="UP001217485">
    <property type="component" value="Unassembled WGS sequence"/>
</dbReference>
<reference evidence="1 2" key="1">
    <citation type="submission" date="2023-01" db="EMBL/GenBank/DDBJ databases">
        <title>Minimal conservation of predation-associated metabolite biosynthetic gene clusters underscores biosynthetic potential of Myxococcota including descriptions for ten novel species: Archangium lansinium sp. nov., Myxococcus landrumus sp. nov., Nannocystis bai.</title>
        <authorList>
            <person name="Ahearne A."/>
            <person name="Stevens C."/>
            <person name="Dowd S."/>
        </authorList>
    </citation>
    <scope>NUCLEOTIDE SEQUENCE [LARGE SCALE GENOMIC DNA]</scope>
    <source>
        <strain evidence="1 2">WIWO2</strain>
    </source>
</reference>